<protein>
    <recommendedName>
        <fullName evidence="7">Choice-of-anchor B family protein</fullName>
    </recommendedName>
</protein>
<dbReference type="PROSITE" id="PS50060">
    <property type="entry name" value="MAM_2"/>
    <property type="match status" value="1"/>
</dbReference>
<feature type="compositionally biased region" description="Polar residues" evidence="2">
    <location>
        <begin position="631"/>
        <end position="646"/>
    </location>
</feature>
<reference evidence="6" key="1">
    <citation type="journal article" date="2019" name="Int. J. Syst. Evol. Microbiol.">
        <title>The Global Catalogue of Microorganisms (GCM) 10K type strain sequencing project: providing services to taxonomists for standard genome sequencing and annotation.</title>
        <authorList>
            <consortium name="The Broad Institute Genomics Platform"/>
            <consortium name="The Broad Institute Genome Sequencing Center for Infectious Disease"/>
            <person name="Wu L."/>
            <person name="Ma J."/>
        </authorList>
    </citation>
    <scope>NUCLEOTIDE SEQUENCE [LARGE SCALE GENOMIC DNA]</scope>
    <source>
        <strain evidence="6">JCM 17106</strain>
    </source>
</reference>
<dbReference type="NCBIfam" id="TIGR04183">
    <property type="entry name" value="Por_Secre_tail"/>
    <property type="match status" value="1"/>
</dbReference>
<dbReference type="Pfam" id="PF00629">
    <property type="entry name" value="MAM"/>
    <property type="match status" value="1"/>
</dbReference>
<dbReference type="Pfam" id="PF08309">
    <property type="entry name" value="LVIVD"/>
    <property type="match status" value="2"/>
</dbReference>
<feature type="domain" description="MAM" evidence="3">
    <location>
        <begin position="609"/>
        <end position="773"/>
    </location>
</feature>
<comment type="caution">
    <text evidence="5">The sequence shown here is derived from an EMBL/GenBank/DDBJ whole genome shotgun (WGS) entry which is preliminary data.</text>
</comment>
<dbReference type="SMART" id="SM00060">
    <property type="entry name" value="FN3"/>
    <property type="match status" value="1"/>
</dbReference>
<dbReference type="InterPro" id="IPR026444">
    <property type="entry name" value="Secre_tail"/>
</dbReference>
<dbReference type="PANTHER" id="PTHR38787">
    <property type="entry name" value="REGULATORY P DOMAIN-CONTAINING PROTEIN"/>
    <property type="match status" value="1"/>
</dbReference>
<dbReference type="PROSITE" id="PS50853">
    <property type="entry name" value="FN3"/>
    <property type="match status" value="1"/>
</dbReference>
<evidence type="ECO:0000256" key="2">
    <source>
        <dbReference type="SAM" id="MobiDB-lite"/>
    </source>
</evidence>
<dbReference type="InterPro" id="IPR045474">
    <property type="entry name" value="GEVED"/>
</dbReference>
<dbReference type="Gene3D" id="2.60.40.10">
    <property type="entry name" value="Immunoglobulins"/>
    <property type="match status" value="1"/>
</dbReference>
<dbReference type="NCBIfam" id="TIGR04312">
    <property type="entry name" value="choice_anch_B"/>
    <property type="match status" value="1"/>
</dbReference>
<feature type="region of interest" description="Disordered" evidence="2">
    <location>
        <begin position="621"/>
        <end position="646"/>
    </location>
</feature>
<keyword evidence="6" id="KW-1185">Reference proteome</keyword>
<dbReference type="InterPro" id="IPR013783">
    <property type="entry name" value="Ig-like_fold"/>
</dbReference>
<dbReference type="InterPro" id="IPR027589">
    <property type="entry name" value="Choice_anch_B"/>
</dbReference>
<dbReference type="Gene3D" id="2.60.120.200">
    <property type="match status" value="1"/>
</dbReference>
<gene>
    <name evidence="5" type="ORF">GCM10022393_05630</name>
</gene>
<dbReference type="SUPFAM" id="SSF49265">
    <property type="entry name" value="Fibronectin type III"/>
    <property type="match status" value="1"/>
</dbReference>
<dbReference type="Pfam" id="PF00041">
    <property type="entry name" value="fn3"/>
    <property type="match status" value="1"/>
</dbReference>
<keyword evidence="1" id="KW-0732">Signal</keyword>
<dbReference type="Pfam" id="PF18962">
    <property type="entry name" value="Por_Secre_tail"/>
    <property type="match status" value="1"/>
</dbReference>
<dbReference type="PANTHER" id="PTHR38787:SF3">
    <property type="entry name" value="REGULATORY P DOMAIN-CONTAINING PROTEIN"/>
    <property type="match status" value="1"/>
</dbReference>
<dbReference type="Pfam" id="PF20009">
    <property type="entry name" value="GEVED"/>
    <property type="match status" value="1"/>
</dbReference>
<dbReference type="SUPFAM" id="SSF49899">
    <property type="entry name" value="Concanavalin A-like lectins/glucanases"/>
    <property type="match status" value="1"/>
</dbReference>
<accession>A0ABP7XAE5</accession>
<organism evidence="5 6">
    <name type="scientific">Aquimarina addita</name>
    <dbReference type="NCBI Taxonomy" id="870485"/>
    <lineage>
        <taxon>Bacteria</taxon>
        <taxon>Pseudomonadati</taxon>
        <taxon>Bacteroidota</taxon>
        <taxon>Flavobacteriia</taxon>
        <taxon>Flavobacteriales</taxon>
        <taxon>Flavobacteriaceae</taxon>
        <taxon>Aquimarina</taxon>
    </lineage>
</organism>
<sequence>MSASDGNDSWGWTDSLTGKEYAIIGLNNGTAFIDISDPVNPIYLGKVPTATGNSLWRDIKVYNNHAFIVSEASNHGMQVFDLTRLRNVPSPPATFNADTTYTEFGNAHNIVINEDSGYAYVVGAQRNSGPYSGGPLFINIQDPKNPVNAGGLLSSGQRAYTHDAQVVTYTGPDSDYTGREILIGSNEIEVVIADITDKSNPVTIATIQYSDIGYTHQGWFTENQRYFILGDETDEQGVGFNTRTIIFDFQDLDNPIQHMIYNGPTAAIDHNGYVKGDLFYLANYRAGMRVIDISDIANKNMTEVGFFDTYASSNSASFNGVWNVYPYFTSGNIVISDIEQGFLLLRKSSPAVCDPTTPTAVTTATIGGNQASINWDTVTNATYQIRSRPTGTSSWTTNTATTNTYTITGLTATTTYEVQVRSICADGSTSGYSSTITFTTTDIQLNYCDANGQITTDEFISNVTTGTINNTSGASSGGYGDFTAFTTDFIINNTYPIAITTTWTGTTYSEGYAVWIDFNQDGDFSDANEQVLTQNATQASPVNGSISIPVGAVAGNTRMRIAMKYNGVPTSCESFQYGEVEDYTVNILTDGGGPGNETSCTAEILSYPYAQEFENTLGSWQQSEEDDLDWSINSGGTPSNNTGPTNANQGTYYLYVEASGNNTGYPSKQAIITSPCFDLSTLSTATFSFEYHMYGAIDMGTIALEVSTDDGTSWISIWNETGNKGNSWNTVSVDLSAYTGQTIQLRFNRITGGTWQADIAIDTLTLTTGSAKSTSIVKTNELILSIYPNPAETTIQVSLNTKDFSGYEIKNYIGQLIDKGDVTNTIDISDLTSGIYFFQVVSKDQILSTRFVKK</sequence>
<dbReference type="SMART" id="SM00137">
    <property type="entry name" value="MAM"/>
    <property type="match status" value="1"/>
</dbReference>
<feature type="domain" description="Fibronectin type-III" evidence="4">
    <location>
        <begin position="354"/>
        <end position="443"/>
    </location>
</feature>
<proteinExistence type="predicted"/>
<dbReference type="InterPro" id="IPR036116">
    <property type="entry name" value="FN3_sf"/>
</dbReference>
<evidence type="ECO:0000313" key="5">
    <source>
        <dbReference type="EMBL" id="GAA4109171.1"/>
    </source>
</evidence>
<dbReference type="Proteomes" id="UP001500459">
    <property type="component" value="Unassembled WGS sequence"/>
</dbReference>
<dbReference type="InterPro" id="IPR003961">
    <property type="entry name" value="FN3_dom"/>
</dbReference>
<dbReference type="InterPro" id="IPR013320">
    <property type="entry name" value="ConA-like_dom_sf"/>
</dbReference>
<dbReference type="InterPro" id="IPR000998">
    <property type="entry name" value="MAM_dom"/>
</dbReference>
<name>A0ABP7XAE5_9FLAO</name>
<evidence type="ECO:0000313" key="6">
    <source>
        <dbReference type="Proteomes" id="UP001500459"/>
    </source>
</evidence>
<evidence type="ECO:0000256" key="1">
    <source>
        <dbReference type="ARBA" id="ARBA00022729"/>
    </source>
</evidence>
<evidence type="ECO:0000259" key="3">
    <source>
        <dbReference type="PROSITE" id="PS50060"/>
    </source>
</evidence>
<dbReference type="CDD" id="cd06263">
    <property type="entry name" value="MAM"/>
    <property type="match status" value="1"/>
</dbReference>
<evidence type="ECO:0000259" key="4">
    <source>
        <dbReference type="PROSITE" id="PS50853"/>
    </source>
</evidence>
<dbReference type="InterPro" id="IPR013211">
    <property type="entry name" value="LVIVD"/>
</dbReference>
<evidence type="ECO:0008006" key="7">
    <source>
        <dbReference type="Google" id="ProtNLM"/>
    </source>
</evidence>
<dbReference type="EMBL" id="BAABCW010000002">
    <property type="protein sequence ID" value="GAA4109171.1"/>
    <property type="molecule type" value="Genomic_DNA"/>
</dbReference>